<dbReference type="RefSeq" id="WP_133768647.1">
    <property type="nucleotide sequence ID" value="NZ_SNZR01000011.1"/>
</dbReference>
<sequence length="95" mass="9458">MTKVVEDDKARQAPPGRPVLYVLIASLALVGVYLITMVGWSGTTSPPSEQPATTGSTSSSNTSGVPAGNPAYPVPAAPSANPQGEAAPQGGANPQ</sequence>
<comment type="caution">
    <text evidence="3">The sequence shown here is derived from an EMBL/GenBank/DDBJ whole genome shotgun (WGS) entry which is preliminary data.</text>
</comment>
<keyword evidence="2" id="KW-1133">Transmembrane helix</keyword>
<dbReference type="AlphaFoldDB" id="A0A4R7CA49"/>
<evidence type="ECO:0000313" key="3">
    <source>
        <dbReference type="EMBL" id="TDR93667.1"/>
    </source>
</evidence>
<feature type="transmembrane region" description="Helical" evidence="2">
    <location>
        <begin position="20"/>
        <end position="40"/>
    </location>
</feature>
<organism evidence="3 4">
    <name type="scientific">Enterovirga rhinocerotis</name>
    <dbReference type="NCBI Taxonomy" id="1339210"/>
    <lineage>
        <taxon>Bacteria</taxon>
        <taxon>Pseudomonadati</taxon>
        <taxon>Pseudomonadota</taxon>
        <taxon>Alphaproteobacteria</taxon>
        <taxon>Hyphomicrobiales</taxon>
        <taxon>Methylobacteriaceae</taxon>
        <taxon>Enterovirga</taxon>
    </lineage>
</organism>
<accession>A0A4R7CA49</accession>
<feature type="compositionally biased region" description="Polar residues" evidence="1">
    <location>
        <begin position="41"/>
        <end position="52"/>
    </location>
</feature>
<name>A0A4R7CA49_9HYPH</name>
<dbReference type="Proteomes" id="UP000295122">
    <property type="component" value="Unassembled WGS sequence"/>
</dbReference>
<proteinExistence type="predicted"/>
<feature type="compositionally biased region" description="Low complexity" evidence="1">
    <location>
        <begin position="53"/>
        <end position="64"/>
    </location>
</feature>
<dbReference type="OrthoDB" id="7998493at2"/>
<keyword evidence="4" id="KW-1185">Reference proteome</keyword>
<evidence type="ECO:0000256" key="2">
    <source>
        <dbReference type="SAM" id="Phobius"/>
    </source>
</evidence>
<evidence type="ECO:0000313" key="4">
    <source>
        <dbReference type="Proteomes" id="UP000295122"/>
    </source>
</evidence>
<feature type="region of interest" description="Disordered" evidence="1">
    <location>
        <begin position="40"/>
        <end position="95"/>
    </location>
</feature>
<protein>
    <submittedName>
        <fullName evidence="3">Uncharacterized protein</fullName>
    </submittedName>
</protein>
<keyword evidence="2" id="KW-0812">Transmembrane</keyword>
<dbReference type="EMBL" id="SNZR01000011">
    <property type="protein sequence ID" value="TDR93667.1"/>
    <property type="molecule type" value="Genomic_DNA"/>
</dbReference>
<keyword evidence="2" id="KW-0472">Membrane</keyword>
<evidence type="ECO:0000256" key="1">
    <source>
        <dbReference type="SAM" id="MobiDB-lite"/>
    </source>
</evidence>
<reference evidence="3 4" key="1">
    <citation type="submission" date="2019-03" db="EMBL/GenBank/DDBJ databases">
        <title>Genomic Encyclopedia of Type Strains, Phase IV (KMG-IV): sequencing the most valuable type-strain genomes for metagenomic binning, comparative biology and taxonomic classification.</title>
        <authorList>
            <person name="Goeker M."/>
        </authorList>
    </citation>
    <scope>NUCLEOTIDE SEQUENCE [LARGE SCALE GENOMIC DNA]</scope>
    <source>
        <strain evidence="3 4">DSM 25903</strain>
    </source>
</reference>
<gene>
    <name evidence="3" type="ORF">EV668_0932</name>
</gene>